<proteinExistence type="predicted"/>
<dbReference type="RefSeq" id="WP_208174486.1">
    <property type="nucleotide sequence ID" value="NZ_JAGETZ010000003.1"/>
</dbReference>
<dbReference type="InterPro" id="IPR010982">
    <property type="entry name" value="Lambda_DNA-bd_dom_sf"/>
</dbReference>
<protein>
    <recommendedName>
        <fullName evidence="3">XRE family transcriptional regulator</fullName>
    </recommendedName>
</protein>
<comment type="caution">
    <text evidence="1">The sequence shown here is derived from an EMBL/GenBank/DDBJ whole genome shotgun (WGS) entry which is preliminary data.</text>
</comment>
<evidence type="ECO:0008006" key="3">
    <source>
        <dbReference type="Google" id="ProtNLM"/>
    </source>
</evidence>
<sequence length="188" mass="19550">MLAIRVPTSGSLPALRRYLALTQTQMATLLGTSRIAVAQAETGTRFLTGEPSDAFSALLATLPLATRQALAVAPGDALPPLPPLVPAPPAPLPRPLARRRHLATQELDRVLAALAPIEARRLASAARLALLADPACPSALTQDELFAAQARLWAGPTAEASRRLLLARAAGLRAELAALDAPTDEAAS</sequence>
<reference evidence="1 2" key="1">
    <citation type="submission" date="2021-03" db="EMBL/GenBank/DDBJ databases">
        <authorList>
            <person name="Kim M.K."/>
        </authorList>
    </citation>
    <scope>NUCLEOTIDE SEQUENCE [LARGE SCALE GENOMIC DNA]</scope>
    <source>
        <strain evidence="1 2">BT442</strain>
    </source>
</reference>
<keyword evidence="2" id="KW-1185">Reference proteome</keyword>
<accession>A0ABS3QC78</accession>
<organism evidence="1 2">
    <name type="scientific">Hymenobacter negativus</name>
    <dbReference type="NCBI Taxonomy" id="2795026"/>
    <lineage>
        <taxon>Bacteria</taxon>
        <taxon>Pseudomonadati</taxon>
        <taxon>Bacteroidota</taxon>
        <taxon>Cytophagia</taxon>
        <taxon>Cytophagales</taxon>
        <taxon>Hymenobacteraceae</taxon>
        <taxon>Hymenobacter</taxon>
    </lineage>
</organism>
<dbReference type="EMBL" id="JAGETZ010000003">
    <property type="protein sequence ID" value="MBO2008852.1"/>
    <property type="molecule type" value="Genomic_DNA"/>
</dbReference>
<dbReference type="Proteomes" id="UP000664369">
    <property type="component" value="Unassembled WGS sequence"/>
</dbReference>
<name>A0ABS3QC78_9BACT</name>
<evidence type="ECO:0000313" key="1">
    <source>
        <dbReference type="EMBL" id="MBO2008852.1"/>
    </source>
</evidence>
<dbReference type="Gene3D" id="1.10.260.40">
    <property type="entry name" value="lambda repressor-like DNA-binding domains"/>
    <property type="match status" value="1"/>
</dbReference>
<evidence type="ECO:0000313" key="2">
    <source>
        <dbReference type="Proteomes" id="UP000664369"/>
    </source>
</evidence>
<dbReference type="SUPFAM" id="SSF47413">
    <property type="entry name" value="lambda repressor-like DNA-binding domains"/>
    <property type="match status" value="1"/>
</dbReference>
<gene>
    <name evidence="1" type="ORF">J4E00_07295</name>
</gene>